<feature type="DNA-binding region" description="HMG box" evidence="3">
    <location>
        <begin position="823"/>
        <end position="891"/>
    </location>
</feature>
<dbReference type="GO" id="GO:0005524">
    <property type="term" value="F:ATP binding"/>
    <property type="evidence" value="ECO:0007669"/>
    <property type="project" value="InterPro"/>
</dbReference>
<dbReference type="GO" id="GO:0030983">
    <property type="term" value="F:mismatched DNA binding"/>
    <property type="evidence" value="ECO:0007669"/>
    <property type="project" value="InterPro"/>
</dbReference>
<dbReference type="FunFam" id="3.30.565.10:FF:000017">
    <property type="entry name" value="PMS1 homolog 1, mismatch repair system component"/>
    <property type="match status" value="1"/>
</dbReference>
<dbReference type="InterPro" id="IPR036890">
    <property type="entry name" value="HATPase_C_sf"/>
</dbReference>
<dbReference type="GO" id="GO:0140664">
    <property type="term" value="F:ATP-dependent DNA damage sensor activity"/>
    <property type="evidence" value="ECO:0007669"/>
    <property type="project" value="InterPro"/>
</dbReference>
<dbReference type="InterPro" id="IPR014762">
    <property type="entry name" value="DNA_mismatch_repair_CS"/>
</dbReference>
<dbReference type="FunFam" id="3.30.230.10:FF:000030">
    <property type="entry name" value="PMS1 homolog 1, mismatch repair system component"/>
    <property type="match status" value="1"/>
</dbReference>
<dbReference type="PANTHER" id="PTHR10073">
    <property type="entry name" value="DNA MISMATCH REPAIR PROTEIN MLH, PMS, MUTL"/>
    <property type="match status" value="1"/>
</dbReference>
<dbReference type="InterPro" id="IPR014721">
    <property type="entry name" value="Ribsml_uS5_D2-typ_fold_subgr"/>
</dbReference>
<feature type="region of interest" description="Disordered" evidence="4">
    <location>
        <begin position="889"/>
        <end position="915"/>
    </location>
</feature>
<proteinExistence type="inferred from homology"/>
<accession>H0ZKU0</accession>
<dbReference type="Pfam" id="PF01119">
    <property type="entry name" value="DNA_mis_repair"/>
    <property type="match status" value="1"/>
</dbReference>
<dbReference type="Pfam" id="PF13589">
    <property type="entry name" value="HATPase_c_3"/>
    <property type="match status" value="1"/>
</dbReference>
<dbReference type="Proteomes" id="UP000007754">
    <property type="component" value="Chromosome 7"/>
</dbReference>
<dbReference type="SUPFAM" id="SSF54211">
    <property type="entry name" value="Ribosomal protein S5 domain 2-like"/>
    <property type="match status" value="1"/>
</dbReference>
<evidence type="ECO:0000313" key="7">
    <source>
        <dbReference type="Proteomes" id="UP000007754"/>
    </source>
</evidence>
<evidence type="ECO:0000256" key="2">
    <source>
        <dbReference type="ARBA" id="ARBA00022763"/>
    </source>
</evidence>
<dbReference type="GO" id="GO:0006298">
    <property type="term" value="P:mismatch repair"/>
    <property type="evidence" value="ECO:0007669"/>
    <property type="project" value="Ensembl"/>
</dbReference>
<keyword evidence="3" id="KW-0539">Nucleus</keyword>
<evidence type="ECO:0000313" key="6">
    <source>
        <dbReference type="Ensembl" id="ENSTGUP00000011211.2"/>
    </source>
</evidence>
<dbReference type="FunFam" id="1.10.30.10:FF:000026">
    <property type="entry name" value="PMS1 homolog 1, mismatch repair system component"/>
    <property type="match status" value="1"/>
</dbReference>
<dbReference type="HOGENOM" id="CLU_015755_0_0_1"/>
<dbReference type="InterPro" id="IPR013507">
    <property type="entry name" value="DNA_mismatch_S5_2-like"/>
</dbReference>
<reference evidence="6" key="3">
    <citation type="submission" date="2025-09" db="UniProtKB">
        <authorList>
            <consortium name="Ensembl"/>
        </authorList>
    </citation>
    <scope>IDENTIFICATION</scope>
</reference>
<keyword evidence="7" id="KW-1185">Reference proteome</keyword>
<feature type="region of interest" description="Disordered" evidence="4">
    <location>
        <begin position="52"/>
        <end position="234"/>
    </location>
</feature>
<evidence type="ECO:0000256" key="3">
    <source>
        <dbReference type="PROSITE-ProRule" id="PRU00267"/>
    </source>
</evidence>
<sequence length="1183" mass="130723">MNNSRLKIDTLNLNRGTANLTQYLSQSIPSRAGDTLPGMGDARLFLSPWDAAPAEPVPRQTSCRDPPSPPIPHHDSSPIRGAARGTAAFPLPSLPCRPHSAAAARPRRRPGPAVPVAFSPAARPSAPRRGPTFPQRRGRRGAGAERGAPAAGRARGARGQGRSGTSGGAGPGCPRRPRARGGRAGSAAAGRERRGTEAAPGPRRRFPRAAGPGRPWAQRAGPGSRERPPLSASTGNCGRLCALASLNLSTMKQLPGETIRLLSSSQVITSVVSVVKELIENSLDASATGIDIKLENYGFSKIEVRDNGSGIKVDDVPVMAIKHYTSKISSSEDLERLTTYGFRGEALGSICSISEVLVTTKTAADDFSIQYALDSNGHVTSKKPSHLGQGTTVTVLNLFKNLPVRKQFYSTNRKCKEELKKVQDLLTAYGIIKPDLRITLTHNKAVIWQKTRVSDHKMACMSILGTAVMSSMVPFQHCCEYPEINLSGFLPKAESDTSLTSLSSSERSFIFINNRPVLQKEILKLIRQYYSQVTQKECTRSYPVFFLSITVPASAVDVNITPDKTQVLLHYKESVLLAVENVLKSLYGPLPAAVPGESNKTDVTSEDMFVHRTDQTDVAVNEMGPSGNDELHAHTSFLSLSSDVQNCQAGKNTEICLNHQTFSGDNVHSCLDKREVSKSDAFPDSSSNLLREEEQNGQNMADIQSNSVAVDPESKKANEHLLSSDNIDKIDKNEEILVPKDLPEISADSWSMGSAFKDILGDKLEPVKILIPEVGGTTNKQNEYTGEKSSDPQSSNQSIKKKNVISEKFGHVTAYDLINSKIIKKPKSAFEFFTHECRPKLIDDNPKTSMNDILLTIEEQWKNLNEEEKQNYEIKATKDQERYNREVKKANAQPMHRPAKEAEKHKPKLKSSASDQQKLDKIFHNQIEKKGKLEQPVKIVTVPFALSSCRRHLQRPERNVSDEHKLFLIRRQSFPDVWILATENNVKLLNPYRLEEALLCKRLLVNHKLPVEKLDTPIVLTDSLIGGAQYMAALYKMQKNYHSFHGSGYLSDPRLVANGFQIKVIEGVSATESHLEIEGMANCLPYYGISDLKEILNAVVNRNAKEVYECRPLKVINYLEGEAVCLARQLPLHLSKEDVQNTIYRMKQQLGKENKGCVHGRPFFHHLTDIPEVDKHNSMEIIQ</sequence>
<dbReference type="InParanoid" id="H0ZKU0"/>
<dbReference type="PROSITE" id="PS00058">
    <property type="entry name" value="DNA_MISMATCH_REPAIR_1"/>
    <property type="match status" value="1"/>
</dbReference>
<feature type="compositionally biased region" description="Low complexity" evidence="4">
    <location>
        <begin position="114"/>
        <end position="131"/>
    </location>
</feature>
<feature type="region of interest" description="Disordered" evidence="4">
    <location>
        <begin position="777"/>
        <end position="799"/>
    </location>
</feature>
<evidence type="ECO:0000256" key="1">
    <source>
        <dbReference type="ARBA" id="ARBA00006082"/>
    </source>
</evidence>
<evidence type="ECO:0000259" key="5">
    <source>
        <dbReference type="PROSITE" id="PS50118"/>
    </source>
</evidence>
<gene>
    <name evidence="6" type="primary">PMS1</name>
</gene>
<dbReference type="InterPro" id="IPR038973">
    <property type="entry name" value="MutL/Mlh/Pms-like"/>
</dbReference>
<dbReference type="GO" id="GO:0016887">
    <property type="term" value="F:ATP hydrolysis activity"/>
    <property type="evidence" value="ECO:0007669"/>
    <property type="project" value="InterPro"/>
</dbReference>
<dbReference type="InterPro" id="IPR036910">
    <property type="entry name" value="HMG_box_dom_sf"/>
</dbReference>
<dbReference type="AlphaFoldDB" id="H0ZKU0"/>
<comment type="similarity">
    <text evidence="1">Belongs to the DNA mismatch repair MutL/HexB family.</text>
</comment>
<dbReference type="NCBIfam" id="TIGR00585">
    <property type="entry name" value="mutl"/>
    <property type="match status" value="1"/>
</dbReference>
<dbReference type="Gene3D" id="3.30.565.10">
    <property type="entry name" value="Histidine kinase-like ATPase, C-terminal domain"/>
    <property type="match status" value="1"/>
</dbReference>
<protein>
    <submittedName>
        <fullName evidence="6">PMS1 homolog 1, mismatch repair system component</fullName>
    </submittedName>
</protein>
<dbReference type="CDD" id="cd03485">
    <property type="entry name" value="MutL_Trans_hPMS_1_like"/>
    <property type="match status" value="1"/>
</dbReference>
<dbReference type="InterPro" id="IPR002099">
    <property type="entry name" value="MutL/Mlh/PMS"/>
</dbReference>
<feature type="compositionally biased region" description="Low complexity" evidence="4">
    <location>
        <begin position="145"/>
        <end position="154"/>
    </location>
</feature>
<evidence type="ECO:0000256" key="4">
    <source>
        <dbReference type="SAM" id="MobiDB-lite"/>
    </source>
</evidence>
<organism evidence="6 7">
    <name type="scientific">Taeniopygia guttata</name>
    <name type="common">Zebra finch</name>
    <name type="synonym">Poephila guttata</name>
    <dbReference type="NCBI Taxonomy" id="59729"/>
    <lineage>
        <taxon>Eukaryota</taxon>
        <taxon>Metazoa</taxon>
        <taxon>Chordata</taxon>
        <taxon>Craniata</taxon>
        <taxon>Vertebrata</taxon>
        <taxon>Euteleostomi</taxon>
        <taxon>Archelosauria</taxon>
        <taxon>Archosauria</taxon>
        <taxon>Dinosauria</taxon>
        <taxon>Saurischia</taxon>
        <taxon>Theropoda</taxon>
        <taxon>Coelurosauria</taxon>
        <taxon>Aves</taxon>
        <taxon>Neognathae</taxon>
        <taxon>Neoaves</taxon>
        <taxon>Telluraves</taxon>
        <taxon>Australaves</taxon>
        <taxon>Passeriformes</taxon>
        <taxon>Passeroidea</taxon>
        <taxon>Estrildidae</taxon>
        <taxon>Estrildinae</taxon>
        <taxon>Taeniopygia</taxon>
    </lineage>
</organism>
<name>H0ZKU0_TAEGU</name>
<dbReference type="Gene3D" id="1.10.30.10">
    <property type="entry name" value="High mobility group box domain"/>
    <property type="match status" value="1"/>
</dbReference>
<dbReference type="SMART" id="SM00398">
    <property type="entry name" value="HMG"/>
    <property type="match status" value="1"/>
</dbReference>
<keyword evidence="2" id="KW-0227">DNA damage</keyword>
<dbReference type="Ensembl" id="ENSTGUT00000011331.2">
    <property type="protein sequence ID" value="ENSTGUP00000011211.2"/>
    <property type="gene ID" value="ENSTGUG00000010865.2"/>
</dbReference>
<dbReference type="SMART" id="SM01340">
    <property type="entry name" value="DNA_mis_repair"/>
    <property type="match status" value="1"/>
</dbReference>
<dbReference type="InterPro" id="IPR009071">
    <property type="entry name" value="HMG_box_dom"/>
</dbReference>
<dbReference type="GO" id="GO:0032389">
    <property type="term" value="C:MutLalpha complex"/>
    <property type="evidence" value="ECO:0007669"/>
    <property type="project" value="TreeGrafter"/>
</dbReference>
<dbReference type="STRING" id="59729.ENSTGUP00000011211"/>
<reference evidence="6 7" key="1">
    <citation type="journal article" date="2010" name="Nature">
        <title>The genome of a songbird.</title>
        <authorList>
            <person name="Warren W.C."/>
            <person name="Clayton D.F."/>
            <person name="Ellegren H."/>
            <person name="Arnold A.P."/>
            <person name="Hillier L.W."/>
            <person name="Kunstner A."/>
            <person name="Searle S."/>
            <person name="White S."/>
            <person name="Vilella A.J."/>
            <person name="Fairley S."/>
            <person name="Heger A."/>
            <person name="Kong L."/>
            <person name="Ponting C.P."/>
            <person name="Jarvis E.D."/>
            <person name="Mello C.V."/>
            <person name="Minx P."/>
            <person name="Lovell P."/>
            <person name="Velho T.A."/>
            <person name="Ferris M."/>
            <person name="Balakrishnan C.N."/>
            <person name="Sinha S."/>
            <person name="Blatti C."/>
            <person name="London S.E."/>
            <person name="Li Y."/>
            <person name="Lin Y.C."/>
            <person name="George J."/>
            <person name="Sweedler J."/>
            <person name="Southey B."/>
            <person name="Gunaratne P."/>
            <person name="Watson M."/>
            <person name="Nam K."/>
            <person name="Backstrom N."/>
            <person name="Smeds L."/>
            <person name="Nabholz B."/>
            <person name="Itoh Y."/>
            <person name="Whitney O."/>
            <person name="Pfenning A.R."/>
            <person name="Howard J."/>
            <person name="Volker M."/>
            <person name="Skinner B.M."/>
            <person name="Griffin D.K."/>
            <person name="Ye L."/>
            <person name="McLaren W.M."/>
            <person name="Flicek P."/>
            <person name="Quesada V."/>
            <person name="Velasco G."/>
            <person name="Lopez-Otin C."/>
            <person name="Puente X.S."/>
            <person name="Olender T."/>
            <person name="Lancet D."/>
            <person name="Smit A.F."/>
            <person name="Hubley R."/>
            <person name="Konkel M.K."/>
            <person name="Walker J.A."/>
            <person name="Batzer M.A."/>
            <person name="Gu W."/>
            <person name="Pollock D.D."/>
            <person name="Chen L."/>
            <person name="Cheng Z."/>
            <person name="Eichler E.E."/>
            <person name="Stapley J."/>
            <person name="Slate J."/>
            <person name="Ekblom R."/>
            <person name="Birkhead T."/>
            <person name="Burke T."/>
            <person name="Burt D."/>
            <person name="Scharff C."/>
            <person name="Adam I."/>
            <person name="Richard H."/>
            <person name="Sultan M."/>
            <person name="Soldatov A."/>
            <person name="Lehrach H."/>
            <person name="Edwards S.V."/>
            <person name="Yang S.P."/>
            <person name="Li X."/>
            <person name="Graves T."/>
            <person name="Fulton L."/>
            <person name="Nelson J."/>
            <person name="Chinwalla A."/>
            <person name="Hou S."/>
            <person name="Mardis E.R."/>
            <person name="Wilson R.K."/>
        </authorList>
    </citation>
    <scope>NUCLEOTIDE SEQUENCE [LARGE SCALE GENOMIC DNA]</scope>
</reference>
<dbReference type="CDD" id="cd16926">
    <property type="entry name" value="HATPase_MutL-MLH-PMS-like"/>
    <property type="match status" value="1"/>
</dbReference>
<dbReference type="SUPFAM" id="SSF47095">
    <property type="entry name" value="HMG-box"/>
    <property type="match status" value="1"/>
</dbReference>
<dbReference type="PROSITE" id="PS50118">
    <property type="entry name" value="HMG_BOX_2"/>
    <property type="match status" value="1"/>
</dbReference>
<reference evidence="6" key="2">
    <citation type="submission" date="2025-08" db="UniProtKB">
        <authorList>
            <consortium name="Ensembl"/>
        </authorList>
    </citation>
    <scope>IDENTIFICATION</scope>
</reference>
<dbReference type="Pfam" id="PF00505">
    <property type="entry name" value="HMG_box"/>
    <property type="match status" value="1"/>
</dbReference>
<feature type="compositionally biased region" description="Low complexity" evidence="4">
    <location>
        <begin position="208"/>
        <end position="223"/>
    </location>
</feature>
<dbReference type="PANTHER" id="PTHR10073:SF54">
    <property type="entry name" value="PMS1 PROTEIN HOMOLOG 1"/>
    <property type="match status" value="1"/>
</dbReference>
<dbReference type="Gene3D" id="3.30.230.10">
    <property type="match status" value="1"/>
</dbReference>
<keyword evidence="3" id="KW-0238">DNA-binding</keyword>
<dbReference type="GeneTree" id="ENSGT00940000157085"/>
<dbReference type="SUPFAM" id="SSF55874">
    <property type="entry name" value="ATPase domain of HSP90 chaperone/DNA topoisomerase II/histidine kinase"/>
    <property type="match status" value="1"/>
</dbReference>
<dbReference type="GO" id="GO:0019899">
    <property type="term" value="F:enzyme binding"/>
    <property type="evidence" value="ECO:0007669"/>
    <property type="project" value="Ensembl"/>
</dbReference>
<dbReference type="InterPro" id="IPR020568">
    <property type="entry name" value="Ribosomal_Su5_D2-typ_SF"/>
</dbReference>
<dbReference type="OMA" id="HRCEDPE"/>
<feature type="domain" description="HMG box" evidence="5">
    <location>
        <begin position="823"/>
        <end position="891"/>
    </location>
</feature>
<dbReference type="CDD" id="cd21985">
    <property type="entry name" value="HMG-box_PMS1"/>
    <property type="match status" value="1"/>
</dbReference>
<feature type="compositionally biased region" description="Gly residues" evidence="4">
    <location>
        <begin position="158"/>
        <end position="171"/>
    </location>
</feature>